<reference evidence="2 3" key="1">
    <citation type="submission" date="2024-03" db="EMBL/GenBank/DDBJ databases">
        <title>Adaptation during the transition from Ophiocordyceps entomopathogen to insect associate is accompanied by gene loss and intensified selection.</title>
        <authorList>
            <person name="Ward C.M."/>
            <person name="Onetto C.A."/>
            <person name="Borneman A.R."/>
        </authorList>
    </citation>
    <scope>NUCLEOTIDE SEQUENCE [LARGE SCALE GENOMIC DNA]</scope>
    <source>
        <strain evidence="2">AWRI1</strain>
        <tissue evidence="2">Single Adult Female</tissue>
    </source>
</reference>
<dbReference type="AlphaFoldDB" id="A0AAN9TH62"/>
<evidence type="ECO:0000313" key="3">
    <source>
        <dbReference type="Proteomes" id="UP001367676"/>
    </source>
</evidence>
<comment type="caution">
    <text evidence="2">The sequence shown here is derived from an EMBL/GenBank/DDBJ whole genome shotgun (WGS) entry which is preliminary data.</text>
</comment>
<organism evidence="2 3">
    <name type="scientific">Parthenolecanium corni</name>
    <dbReference type="NCBI Taxonomy" id="536013"/>
    <lineage>
        <taxon>Eukaryota</taxon>
        <taxon>Metazoa</taxon>
        <taxon>Ecdysozoa</taxon>
        <taxon>Arthropoda</taxon>
        <taxon>Hexapoda</taxon>
        <taxon>Insecta</taxon>
        <taxon>Pterygota</taxon>
        <taxon>Neoptera</taxon>
        <taxon>Paraneoptera</taxon>
        <taxon>Hemiptera</taxon>
        <taxon>Sternorrhyncha</taxon>
        <taxon>Coccoidea</taxon>
        <taxon>Coccidae</taxon>
        <taxon>Parthenolecanium</taxon>
    </lineage>
</organism>
<name>A0AAN9TH62_9HEMI</name>
<feature type="region of interest" description="Disordered" evidence="1">
    <location>
        <begin position="70"/>
        <end position="144"/>
    </location>
</feature>
<feature type="compositionally biased region" description="Polar residues" evidence="1">
    <location>
        <begin position="96"/>
        <end position="111"/>
    </location>
</feature>
<sequence length="191" mass="20491">MTGVLNEVIRSLPAPTPQMIITKLYNRLFSHKNLHEHFTALGREKRAALDQVALDEDGKQAALDKVALDEDASGQVSKPKRRKIGKAANEKLKIDNSATAKSATPESTAAKSANVESADVESANAESEAAKSANVETTPTNCHADNVEEIEVECSSKMTVEDKIVNGNDADMKELPNKLMASGDEGDIESD</sequence>
<proteinExistence type="predicted"/>
<accession>A0AAN9TH62</accession>
<dbReference type="Proteomes" id="UP001367676">
    <property type="component" value="Unassembled WGS sequence"/>
</dbReference>
<dbReference type="EMBL" id="JBBCAQ010000023">
    <property type="protein sequence ID" value="KAK7588089.1"/>
    <property type="molecule type" value="Genomic_DNA"/>
</dbReference>
<feature type="compositionally biased region" description="Low complexity" evidence="1">
    <location>
        <begin position="115"/>
        <end position="136"/>
    </location>
</feature>
<feature type="compositionally biased region" description="Basic and acidic residues" evidence="1">
    <location>
        <begin position="166"/>
        <end position="176"/>
    </location>
</feature>
<keyword evidence="3" id="KW-1185">Reference proteome</keyword>
<evidence type="ECO:0000256" key="1">
    <source>
        <dbReference type="SAM" id="MobiDB-lite"/>
    </source>
</evidence>
<evidence type="ECO:0000313" key="2">
    <source>
        <dbReference type="EMBL" id="KAK7588089.1"/>
    </source>
</evidence>
<feature type="region of interest" description="Disordered" evidence="1">
    <location>
        <begin position="166"/>
        <end position="191"/>
    </location>
</feature>
<gene>
    <name evidence="2" type="ORF">V9T40_005334</name>
</gene>
<protein>
    <submittedName>
        <fullName evidence="2">Uncharacterized protein</fullName>
    </submittedName>
</protein>